<dbReference type="PROSITE" id="PS51257">
    <property type="entry name" value="PROKAR_LIPOPROTEIN"/>
    <property type="match status" value="1"/>
</dbReference>
<dbReference type="EMBL" id="MFTA01000074">
    <property type="protein sequence ID" value="OGI50829.1"/>
    <property type="molecule type" value="Genomic_DNA"/>
</dbReference>
<accession>A0A1F6U0G9</accession>
<dbReference type="InterPro" id="IPR007446">
    <property type="entry name" value="PilP"/>
</dbReference>
<gene>
    <name evidence="2" type="ORF">A3B81_02685</name>
</gene>
<name>A0A1F6U0G9_9PROT</name>
<feature type="region of interest" description="Disordered" evidence="1">
    <location>
        <begin position="68"/>
        <end position="90"/>
    </location>
</feature>
<dbReference type="PIRSF" id="PIRSF016481">
    <property type="entry name" value="Pilus_assembly_PilP"/>
    <property type="match status" value="1"/>
</dbReference>
<organism evidence="2 3">
    <name type="scientific">Candidatus Muproteobacteria bacterium RIFCSPHIGHO2_02_FULL_65_16</name>
    <dbReference type="NCBI Taxonomy" id="1817766"/>
    <lineage>
        <taxon>Bacteria</taxon>
        <taxon>Pseudomonadati</taxon>
        <taxon>Pseudomonadota</taxon>
        <taxon>Candidatus Muproteobacteria</taxon>
    </lineage>
</organism>
<protein>
    <recommendedName>
        <fullName evidence="4">Pilus assembly protein PilP</fullName>
    </recommendedName>
</protein>
<dbReference type="Proteomes" id="UP000179362">
    <property type="component" value="Unassembled WGS sequence"/>
</dbReference>
<evidence type="ECO:0000313" key="3">
    <source>
        <dbReference type="Proteomes" id="UP000179362"/>
    </source>
</evidence>
<sequence length="173" mass="18980">MNFVRIMFGTSLCVVLAGCGSDGLDDLREFVKNERADKKPRVEPLPEIKTQETFIYSAADKTDPFAALNLKPQGQPGKTAGIGGPDPNRRKEALEEYPLDALKMVGTLFRGKQAWAVIMAPDGTVHRAQIGNHLGQNFGQITRISEEKVEVIELIQGSMGDWVEREAGIALVE</sequence>
<dbReference type="Gene3D" id="2.30.30.830">
    <property type="match status" value="1"/>
</dbReference>
<evidence type="ECO:0000313" key="2">
    <source>
        <dbReference type="EMBL" id="OGI50829.1"/>
    </source>
</evidence>
<dbReference type="AlphaFoldDB" id="A0A1F6U0G9"/>
<proteinExistence type="predicted"/>
<evidence type="ECO:0008006" key="4">
    <source>
        <dbReference type="Google" id="ProtNLM"/>
    </source>
</evidence>
<evidence type="ECO:0000256" key="1">
    <source>
        <dbReference type="SAM" id="MobiDB-lite"/>
    </source>
</evidence>
<reference evidence="2 3" key="1">
    <citation type="journal article" date="2016" name="Nat. Commun.">
        <title>Thousands of microbial genomes shed light on interconnected biogeochemical processes in an aquifer system.</title>
        <authorList>
            <person name="Anantharaman K."/>
            <person name="Brown C.T."/>
            <person name="Hug L.A."/>
            <person name="Sharon I."/>
            <person name="Castelle C.J."/>
            <person name="Probst A.J."/>
            <person name="Thomas B.C."/>
            <person name="Singh A."/>
            <person name="Wilkins M.J."/>
            <person name="Karaoz U."/>
            <person name="Brodie E.L."/>
            <person name="Williams K.H."/>
            <person name="Hubbard S.S."/>
            <person name="Banfield J.F."/>
        </authorList>
    </citation>
    <scope>NUCLEOTIDE SEQUENCE [LARGE SCALE GENOMIC DNA]</scope>
</reference>
<comment type="caution">
    <text evidence="2">The sequence shown here is derived from an EMBL/GenBank/DDBJ whole genome shotgun (WGS) entry which is preliminary data.</text>
</comment>
<dbReference type="Pfam" id="PF04351">
    <property type="entry name" value="PilP"/>
    <property type="match status" value="1"/>
</dbReference>